<feature type="signal peptide" evidence="1">
    <location>
        <begin position="1"/>
        <end position="22"/>
    </location>
</feature>
<keyword evidence="2" id="KW-0547">Nucleotide-binding</keyword>
<keyword evidence="2" id="KW-0347">Helicase</keyword>
<evidence type="ECO:0000313" key="3">
    <source>
        <dbReference type="Proteomes" id="UP000293995"/>
    </source>
</evidence>
<dbReference type="KEGG" id="mprt:ET475_01400"/>
<feature type="chain" id="PRO_5020592187" evidence="1">
    <location>
        <begin position="23"/>
        <end position="105"/>
    </location>
</feature>
<keyword evidence="3" id="KW-1185">Reference proteome</keyword>
<dbReference type="AlphaFoldDB" id="A0A4P6EB70"/>
<dbReference type="GO" id="GO:0004386">
    <property type="term" value="F:helicase activity"/>
    <property type="evidence" value="ECO:0007669"/>
    <property type="project" value="UniProtKB-KW"/>
</dbReference>
<keyword evidence="2" id="KW-0067">ATP-binding</keyword>
<dbReference type="Proteomes" id="UP000293995">
    <property type="component" value="Chromosome"/>
</dbReference>
<dbReference type="EMBL" id="CP035494">
    <property type="protein sequence ID" value="QAY58786.1"/>
    <property type="molecule type" value="Genomic_DNA"/>
</dbReference>
<sequence length="105" mass="9368">MAGAVLAVGAIGAAAALTVALAAVGSAAVQSQRAADAADAAALAAADAASGAVTGIPCDRAAEVARAGGAAVTACAVDGLIATVTVSVPFGALSATAVARAGPAP</sequence>
<dbReference type="InterPro" id="IPR021202">
    <property type="entry name" value="Rv3654c-like"/>
</dbReference>
<gene>
    <name evidence="2" type="ORF">ET475_01400</name>
</gene>
<name>A0A4P6EB70_9MICO</name>
<protein>
    <submittedName>
        <fullName evidence="2">Helicase</fullName>
    </submittedName>
</protein>
<dbReference type="RefSeq" id="WP_129385331.1">
    <property type="nucleotide sequence ID" value="NZ_CP035494.1"/>
</dbReference>
<dbReference type="NCBIfam" id="TIGR03816">
    <property type="entry name" value="tadE_like_DECH"/>
    <property type="match status" value="1"/>
</dbReference>
<reference evidence="2 3" key="1">
    <citation type="submission" date="2019-01" db="EMBL/GenBank/DDBJ databases">
        <title>Genome sequencing of strain DFW100M-13.</title>
        <authorList>
            <person name="Heo J."/>
            <person name="Kim S.-J."/>
            <person name="Kim J.-S."/>
            <person name="Hong S.-B."/>
            <person name="Kwon S.-W."/>
        </authorList>
    </citation>
    <scope>NUCLEOTIDE SEQUENCE [LARGE SCALE GENOMIC DNA]</scope>
    <source>
        <strain evidence="2 3">DFW100M-13</strain>
    </source>
</reference>
<keyword evidence="2" id="KW-0378">Hydrolase</keyword>
<accession>A0A4P6EB70</accession>
<proteinExistence type="predicted"/>
<organism evidence="2 3">
    <name type="scientific">Microbacterium protaetiae</name>
    <dbReference type="NCBI Taxonomy" id="2509458"/>
    <lineage>
        <taxon>Bacteria</taxon>
        <taxon>Bacillati</taxon>
        <taxon>Actinomycetota</taxon>
        <taxon>Actinomycetes</taxon>
        <taxon>Micrococcales</taxon>
        <taxon>Microbacteriaceae</taxon>
        <taxon>Microbacterium</taxon>
    </lineage>
</organism>
<keyword evidence="1" id="KW-0732">Signal</keyword>
<evidence type="ECO:0000256" key="1">
    <source>
        <dbReference type="SAM" id="SignalP"/>
    </source>
</evidence>
<evidence type="ECO:0000313" key="2">
    <source>
        <dbReference type="EMBL" id="QAY58786.1"/>
    </source>
</evidence>